<sequence length="543" mass="62160">MGPVKRWSDGKVTMIILIIAIKIILLSNVLALEQSLKLQTSKKNTDKIIISKIKIIFLLVEELVKEYSPLVWLAPGERFLPMSVDEFLKHVHPELPDSSIKPIYDLNDDPDKYVEYYSELKELEELKKNILTNRIKRNYKNLGNESPSLLPTGNLSEKWFLVTNKPIDTLKQEKDSFIYGKDPNIDSNVPIYAVVTICEDIEENSLENHIFETKKIKIVSENKNNRYIPVSLPRSFDSKAPIHIVMAETVTQKEEVEIKNDTKPSIDENLKIEGSSNIIEDSNVWSNQKPSTDWQPSNLDTVIKYNTKPLNKKLATSFFVDYWMFYPYSAGKIMCSIDLGPLGPIPIPLVFGFCLGTKKEFGGHIGDWEHVSLYFPSAKLMPTDMYVSAHDAGAYYTYQSRTGTFDFRKQETRKGIFQKPNFPKTVRTSKNHPVLFSAEGSHGLWTAPGKHRYVRVPRLYDINGFGIPWKTWDNIDIFYSNNMEKDPKTPNWLKFRGKWGNQKSKCHPLTNMGLHLCEVSDGPTGIPKKVPHFQCAAHHTSTI</sequence>
<gene>
    <name evidence="3" type="primary">CSON007550</name>
</gene>
<dbReference type="EMBL" id="UFQT01002857">
    <property type="protein sequence ID" value="SSX34171.1"/>
    <property type="molecule type" value="Genomic_DNA"/>
</dbReference>
<dbReference type="VEuPathDB" id="VectorBase:CSON007550"/>
<keyword evidence="1" id="KW-1133">Transmembrane helix</keyword>
<feature type="transmembrane region" description="Helical" evidence="1">
    <location>
        <begin position="12"/>
        <end position="32"/>
    </location>
</feature>
<keyword evidence="1" id="KW-0812">Transmembrane</keyword>
<dbReference type="PANTHER" id="PTHR48174:SF5">
    <property type="entry name" value="VACUOLAR PROTEIN SORTING-ASSOCIATED PROTEIN 62"/>
    <property type="match status" value="1"/>
</dbReference>
<reference evidence="3" key="2">
    <citation type="submission" date="2018-07" db="EMBL/GenBank/DDBJ databases">
        <authorList>
            <person name="Quirk P.G."/>
            <person name="Krulwich T.A."/>
        </authorList>
    </citation>
    <scope>NUCLEOTIDE SEQUENCE</scope>
</reference>
<keyword evidence="1" id="KW-0472">Membrane</keyword>
<dbReference type="EMBL" id="UFQS01002857">
    <property type="protein sequence ID" value="SSX14779.1"/>
    <property type="molecule type" value="Genomic_DNA"/>
</dbReference>
<protein>
    <submittedName>
        <fullName evidence="3">CSON007550 protein</fullName>
    </submittedName>
</protein>
<evidence type="ECO:0000256" key="1">
    <source>
        <dbReference type="SAM" id="Phobius"/>
    </source>
</evidence>
<name>A0A336MX41_CULSO</name>
<evidence type="ECO:0000313" key="2">
    <source>
        <dbReference type="EMBL" id="SSX14779.1"/>
    </source>
</evidence>
<dbReference type="PANTHER" id="PTHR48174">
    <property type="entry name" value="DUF946 FAMILY PROTEIN"/>
    <property type="match status" value="1"/>
</dbReference>
<dbReference type="AlphaFoldDB" id="A0A336MX41"/>
<accession>A0A336MX41</accession>
<evidence type="ECO:0000313" key="3">
    <source>
        <dbReference type="EMBL" id="SSX34171.1"/>
    </source>
</evidence>
<proteinExistence type="predicted"/>
<organism evidence="3">
    <name type="scientific">Culicoides sonorensis</name>
    <name type="common">Biting midge</name>
    <dbReference type="NCBI Taxonomy" id="179676"/>
    <lineage>
        <taxon>Eukaryota</taxon>
        <taxon>Metazoa</taxon>
        <taxon>Ecdysozoa</taxon>
        <taxon>Arthropoda</taxon>
        <taxon>Hexapoda</taxon>
        <taxon>Insecta</taxon>
        <taxon>Pterygota</taxon>
        <taxon>Neoptera</taxon>
        <taxon>Endopterygota</taxon>
        <taxon>Diptera</taxon>
        <taxon>Nematocera</taxon>
        <taxon>Chironomoidea</taxon>
        <taxon>Ceratopogonidae</taxon>
        <taxon>Ceratopogoninae</taxon>
        <taxon>Culicoides</taxon>
        <taxon>Monoculicoides</taxon>
    </lineage>
</organism>
<reference evidence="2" key="1">
    <citation type="submission" date="2018-04" db="EMBL/GenBank/DDBJ databases">
        <authorList>
            <person name="Go L.Y."/>
            <person name="Mitchell J.A."/>
        </authorList>
    </citation>
    <scope>NUCLEOTIDE SEQUENCE</scope>
    <source>
        <tissue evidence="2">Whole organism</tissue>
    </source>
</reference>